<gene>
    <name evidence="8" type="ORF">DCO56_28110</name>
</gene>
<evidence type="ECO:0000256" key="5">
    <source>
        <dbReference type="ARBA" id="ARBA00023237"/>
    </source>
</evidence>
<dbReference type="Gene3D" id="1.25.40.390">
    <property type="match status" value="1"/>
</dbReference>
<comment type="similarity">
    <text evidence="2">Belongs to the SusD family.</text>
</comment>
<evidence type="ECO:0000256" key="3">
    <source>
        <dbReference type="ARBA" id="ARBA00022729"/>
    </source>
</evidence>
<comment type="caution">
    <text evidence="8">The sequence shown here is derived from an EMBL/GenBank/DDBJ whole genome shotgun (WGS) entry which is preliminary data.</text>
</comment>
<evidence type="ECO:0000256" key="4">
    <source>
        <dbReference type="ARBA" id="ARBA00023136"/>
    </source>
</evidence>
<dbReference type="Pfam" id="PF14322">
    <property type="entry name" value="SusD-like_3"/>
    <property type="match status" value="1"/>
</dbReference>
<evidence type="ECO:0000313" key="8">
    <source>
        <dbReference type="EMBL" id="PUV21305.1"/>
    </source>
</evidence>
<proteinExistence type="inferred from homology"/>
<dbReference type="RefSeq" id="WP_108636995.1">
    <property type="nucleotide sequence ID" value="NZ_QCXX01000011.1"/>
</dbReference>
<keyword evidence="9" id="KW-1185">Reference proteome</keyword>
<sequence length="578" mass="64409">MKKRTILLYSLLGLTTFGMFGCSKGFLEKNPQGELIEEQIEGKKGVEATLIGAYGIMNGNINGTWGNYGSAPSQWIFGEITSDNAHKGSVITDQPNMNMIESFTTISSNDNLSTMWQVYYEGILRANTTLRLLKQDQDGGKTVKAERAKEIEGEAKMLRAHYYFFLWRVFKNIPYIDENTSIDDAKLVKNDKDVQPMIESDLKIAIANLPDKKINDEGGRMDQRIAKAYLGKLYLYQKKYAEALVLFKEVIGGRDITAMPFQDNYDVNKENGPEALLVAKHAINPDGGGDNANVGDMLSGLNGTNPVGCCGFYQPSIDLVNAYKVDANGLPMLDDSYRDNPYTSDILLTDTAAIKKYQLNLNLRFDPRLDYTVGRRGVNFLDYGEFPGDAWLRPEEGRRPHGGPFTGIKTMIPKSQHAAHTQAGAAYVTDLDVNIMRLADVILMAAECEVELGNLPNALKYVNSIRLRAAKLPAKLTEKGAPAAKYEVKPYQAFTSPDQARKAVRFERRLELAMEGHRFFDLVRWGIAKDVIANYAKFEGGILPVFKSKAYADKNAYFPIPQEEINKSNGSLTQNPGY</sequence>
<evidence type="ECO:0000256" key="1">
    <source>
        <dbReference type="ARBA" id="ARBA00004442"/>
    </source>
</evidence>
<accession>A0A363NKK0</accession>
<reference evidence="8 9" key="1">
    <citation type="submission" date="2018-04" db="EMBL/GenBank/DDBJ databases">
        <title>Sphingobacterium sp. M46 Genome.</title>
        <authorList>
            <person name="Cheng J."/>
            <person name="Li Y."/>
        </authorList>
    </citation>
    <scope>NUCLEOTIDE SEQUENCE [LARGE SCALE GENOMIC DNA]</scope>
    <source>
        <strain evidence="8 9">M46</strain>
    </source>
</reference>
<name>A0A363NKK0_9SPHI</name>
<dbReference type="InterPro" id="IPR033985">
    <property type="entry name" value="SusD-like_N"/>
</dbReference>
<evidence type="ECO:0000259" key="7">
    <source>
        <dbReference type="Pfam" id="PF14322"/>
    </source>
</evidence>
<dbReference type="InterPro" id="IPR011990">
    <property type="entry name" value="TPR-like_helical_dom_sf"/>
</dbReference>
<evidence type="ECO:0000313" key="9">
    <source>
        <dbReference type="Proteomes" id="UP000250831"/>
    </source>
</evidence>
<protein>
    <submittedName>
        <fullName evidence="8">RagB/SusD family nutrient uptake outer membrane protein</fullName>
    </submittedName>
</protein>
<feature type="domain" description="RagB/SusD" evidence="6">
    <location>
        <begin position="286"/>
        <end position="578"/>
    </location>
</feature>
<dbReference type="PROSITE" id="PS51257">
    <property type="entry name" value="PROKAR_LIPOPROTEIN"/>
    <property type="match status" value="1"/>
</dbReference>
<dbReference type="InterPro" id="IPR012944">
    <property type="entry name" value="SusD_RagB_dom"/>
</dbReference>
<dbReference type="Proteomes" id="UP000250831">
    <property type="component" value="Unassembled WGS sequence"/>
</dbReference>
<comment type="subcellular location">
    <subcellularLocation>
        <location evidence="1">Cell outer membrane</location>
    </subcellularLocation>
</comment>
<dbReference type="OrthoDB" id="9792139at2"/>
<organism evidence="8 9">
    <name type="scientific">Sphingobacterium athyrii</name>
    <dbReference type="NCBI Taxonomy" id="2152717"/>
    <lineage>
        <taxon>Bacteria</taxon>
        <taxon>Pseudomonadati</taxon>
        <taxon>Bacteroidota</taxon>
        <taxon>Sphingobacteriia</taxon>
        <taxon>Sphingobacteriales</taxon>
        <taxon>Sphingobacteriaceae</taxon>
        <taxon>Sphingobacterium</taxon>
    </lineage>
</organism>
<dbReference type="GO" id="GO:0009279">
    <property type="term" value="C:cell outer membrane"/>
    <property type="evidence" value="ECO:0007669"/>
    <property type="project" value="UniProtKB-SubCell"/>
</dbReference>
<keyword evidence="5" id="KW-0998">Cell outer membrane</keyword>
<dbReference type="SUPFAM" id="SSF48452">
    <property type="entry name" value="TPR-like"/>
    <property type="match status" value="1"/>
</dbReference>
<evidence type="ECO:0000256" key="2">
    <source>
        <dbReference type="ARBA" id="ARBA00006275"/>
    </source>
</evidence>
<evidence type="ECO:0000259" key="6">
    <source>
        <dbReference type="Pfam" id="PF07980"/>
    </source>
</evidence>
<dbReference type="Pfam" id="PF07980">
    <property type="entry name" value="SusD_RagB"/>
    <property type="match status" value="1"/>
</dbReference>
<dbReference type="EMBL" id="QCXX01000011">
    <property type="protein sequence ID" value="PUV21305.1"/>
    <property type="molecule type" value="Genomic_DNA"/>
</dbReference>
<feature type="domain" description="SusD-like N-terminal" evidence="7">
    <location>
        <begin position="26"/>
        <end position="235"/>
    </location>
</feature>
<dbReference type="AlphaFoldDB" id="A0A363NKK0"/>
<keyword evidence="3" id="KW-0732">Signal</keyword>
<keyword evidence="4" id="KW-0472">Membrane</keyword>